<feature type="region of interest" description="Disordered" evidence="1">
    <location>
        <begin position="1"/>
        <end position="22"/>
    </location>
</feature>
<protein>
    <submittedName>
        <fullName evidence="2">Uncharacterized protein</fullName>
    </submittedName>
</protein>
<feature type="compositionally biased region" description="Low complexity" evidence="1">
    <location>
        <begin position="112"/>
        <end position="121"/>
    </location>
</feature>
<gene>
    <name evidence="2" type="ORF">NE237_012436</name>
</gene>
<evidence type="ECO:0000256" key="1">
    <source>
        <dbReference type="SAM" id="MobiDB-lite"/>
    </source>
</evidence>
<feature type="region of interest" description="Disordered" evidence="1">
    <location>
        <begin position="80"/>
        <end position="121"/>
    </location>
</feature>
<evidence type="ECO:0000313" key="2">
    <source>
        <dbReference type="EMBL" id="KAJ4955653.1"/>
    </source>
</evidence>
<keyword evidence="3" id="KW-1185">Reference proteome</keyword>
<proteinExistence type="predicted"/>
<evidence type="ECO:0000313" key="3">
    <source>
        <dbReference type="Proteomes" id="UP001141806"/>
    </source>
</evidence>
<reference evidence="2" key="1">
    <citation type="journal article" date="2023" name="Plant J.">
        <title>The genome of the king protea, Protea cynaroides.</title>
        <authorList>
            <person name="Chang J."/>
            <person name="Duong T.A."/>
            <person name="Schoeman C."/>
            <person name="Ma X."/>
            <person name="Roodt D."/>
            <person name="Barker N."/>
            <person name="Li Z."/>
            <person name="Van de Peer Y."/>
            <person name="Mizrachi E."/>
        </authorList>
    </citation>
    <scope>NUCLEOTIDE SEQUENCE</scope>
    <source>
        <tissue evidence="2">Young leaves</tissue>
    </source>
</reference>
<accession>A0A9Q0JZ84</accession>
<dbReference type="EMBL" id="JAMYWD010000011">
    <property type="protein sequence ID" value="KAJ4955653.1"/>
    <property type="molecule type" value="Genomic_DNA"/>
</dbReference>
<dbReference type="OrthoDB" id="1742236at2759"/>
<sequence length="170" mass="18828">MDEDFDIPPIDEMNEDMDLPDGNLTFKVGEEKESRKQGLKKKLVKEGICKRKFSYLTATFLEEKKIDGLDDAHNGCESTGFRVKLPRDPNPSMAKSSPIDPLQMPSEISREPPTTVGPGLVPTIMDAGDDSRLGRWATSHARTMNPVDPSITGDNLTKNTAQLPHFDLVC</sequence>
<name>A0A9Q0JZ84_9MAGN</name>
<organism evidence="2 3">
    <name type="scientific">Protea cynaroides</name>
    <dbReference type="NCBI Taxonomy" id="273540"/>
    <lineage>
        <taxon>Eukaryota</taxon>
        <taxon>Viridiplantae</taxon>
        <taxon>Streptophyta</taxon>
        <taxon>Embryophyta</taxon>
        <taxon>Tracheophyta</taxon>
        <taxon>Spermatophyta</taxon>
        <taxon>Magnoliopsida</taxon>
        <taxon>Proteales</taxon>
        <taxon>Proteaceae</taxon>
        <taxon>Protea</taxon>
    </lineage>
</organism>
<dbReference type="AlphaFoldDB" id="A0A9Q0JZ84"/>
<comment type="caution">
    <text evidence="2">The sequence shown here is derived from an EMBL/GenBank/DDBJ whole genome shotgun (WGS) entry which is preliminary data.</text>
</comment>
<dbReference type="Proteomes" id="UP001141806">
    <property type="component" value="Unassembled WGS sequence"/>
</dbReference>